<dbReference type="PANTHER" id="PTHR10291">
    <property type="entry name" value="DEHYDRODOLICHYL DIPHOSPHATE SYNTHASE FAMILY MEMBER"/>
    <property type="match status" value="1"/>
</dbReference>
<dbReference type="InterPro" id="IPR036424">
    <property type="entry name" value="UPP_synth-like_sf"/>
</dbReference>
<keyword evidence="2" id="KW-0460">Magnesium</keyword>
<feature type="binding site" evidence="2">
    <location>
        <begin position="73"/>
        <end position="75"/>
    </location>
    <ligand>
        <name>substrate</name>
    </ligand>
</feature>
<reference evidence="3 4" key="1">
    <citation type="journal article" date="2007" name="Archaea">
        <title>The genome of Hyperthermus butylicus: a sulfur-reducing, peptide fermenting, neutrophilic Crenarchaeote growing up to 108 degrees C.</title>
        <authorList>
            <person name="Brugger K."/>
            <person name="Chen L."/>
            <person name="Stark M."/>
            <person name="Zibat A."/>
            <person name="Redder P."/>
            <person name="Ruepp A."/>
            <person name="Awayez M."/>
            <person name="She Q."/>
            <person name="Garrett R.A."/>
            <person name="Klenk H.P."/>
        </authorList>
    </citation>
    <scope>NUCLEOTIDE SEQUENCE [LARGE SCALE GENOMIC DNA]</scope>
    <source>
        <strain evidence="4">DSM 5456 / JCM 9403 / PLM1-5</strain>
    </source>
</reference>
<dbReference type="PROSITE" id="PS01066">
    <property type="entry name" value="UPP_SYNTHASE"/>
    <property type="match status" value="1"/>
</dbReference>
<dbReference type="OrthoDB" id="8293at2157"/>
<dbReference type="GO" id="GO:0016094">
    <property type="term" value="P:polyprenol biosynthetic process"/>
    <property type="evidence" value="ECO:0007669"/>
    <property type="project" value="TreeGrafter"/>
</dbReference>
<comment type="similarity">
    <text evidence="2">Belongs to the UPP synthase family.</text>
</comment>
<dbReference type="PANTHER" id="PTHR10291:SF43">
    <property type="entry name" value="DEHYDRODOLICHYL DIPHOSPHATE SYNTHASE COMPLEX SUBUNIT DHDDS"/>
    <property type="match status" value="1"/>
</dbReference>
<evidence type="ECO:0000256" key="1">
    <source>
        <dbReference type="ARBA" id="ARBA00022679"/>
    </source>
</evidence>
<feature type="binding site" evidence="2">
    <location>
        <begin position="199"/>
        <end position="201"/>
    </location>
    <ligand>
        <name>substrate</name>
    </ligand>
</feature>
<comment type="catalytic activity">
    <reaction evidence="2">
        <text>geranylgeranyl diphosphate + 7 isopentenyl diphosphate = tri-trans,hepta-cis-undecaprenyl diphosphate + 7 diphosphate</text>
        <dbReference type="Rhea" id="RHEA:27622"/>
        <dbReference type="ChEBI" id="CHEBI:33019"/>
        <dbReference type="ChEBI" id="CHEBI:57533"/>
        <dbReference type="ChEBI" id="CHEBI:60388"/>
        <dbReference type="ChEBI" id="CHEBI:128769"/>
        <dbReference type="EC" id="2.5.1.89"/>
    </reaction>
</comment>
<keyword evidence="2" id="KW-0479">Metal-binding</keyword>
<dbReference type="STRING" id="415426.Hbut_1087"/>
<dbReference type="InterPro" id="IPR001441">
    <property type="entry name" value="UPP_synth-like"/>
</dbReference>
<evidence type="ECO:0000256" key="2">
    <source>
        <dbReference type="HAMAP-Rule" id="MF_01139"/>
    </source>
</evidence>
<dbReference type="HOGENOM" id="CLU_038505_2_0_2"/>
<dbReference type="Gene3D" id="3.40.1180.10">
    <property type="entry name" value="Decaprenyl diphosphate synthase-like"/>
    <property type="match status" value="1"/>
</dbReference>
<feature type="active site" evidence="2">
    <location>
        <position position="28"/>
    </location>
</feature>
<organism evidence="3 4">
    <name type="scientific">Hyperthermus butylicus (strain DSM 5456 / JCM 9403 / PLM1-5)</name>
    <dbReference type="NCBI Taxonomy" id="415426"/>
    <lineage>
        <taxon>Archaea</taxon>
        <taxon>Thermoproteota</taxon>
        <taxon>Thermoprotei</taxon>
        <taxon>Desulfurococcales</taxon>
        <taxon>Pyrodictiaceae</taxon>
        <taxon>Hyperthermus</taxon>
    </lineage>
</organism>
<gene>
    <name evidence="2" type="primary">uppS</name>
    <name evidence="3" type="ordered locus">Hbut_1087</name>
</gene>
<comment type="caution">
    <text evidence="2">Lacks conserved residue(s) required for the propagation of feature annotation.</text>
</comment>
<dbReference type="EC" id="2.5.1.89" evidence="2"/>
<dbReference type="eggNOG" id="arCOG01532">
    <property type="taxonomic scope" value="Archaea"/>
</dbReference>
<dbReference type="EMBL" id="CP000493">
    <property type="protein sequence ID" value="ABM80930.1"/>
    <property type="molecule type" value="Genomic_DNA"/>
</dbReference>
<dbReference type="GeneID" id="4781656"/>
<dbReference type="GO" id="GO:0045547">
    <property type="term" value="F:ditrans,polycis-polyprenyl diphosphate synthase [(2E,6E)-farnesyl diphosphate specific] activity"/>
    <property type="evidence" value="ECO:0007669"/>
    <property type="project" value="TreeGrafter"/>
</dbReference>
<dbReference type="RefSeq" id="WP_011822248.1">
    <property type="nucleotide sequence ID" value="NC_008818.1"/>
</dbReference>
<dbReference type="HAMAP" id="MF_01139">
    <property type="entry name" value="ISPT"/>
    <property type="match status" value="1"/>
</dbReference>
<dbReference type="KEGG" id="hbu:Hbut_1087"/>
<dbReference type="EnsemblBacteria" id="ABM80930">
    <property type="protein sequence ID" value="ABM80930"/>
    <property type="gene ID" value="Hbut_1087"/>
</dbReference>
<accession>A2BLR9</accession>
<proteinExistence type="inferred from homology"/>
<dbReference type="AlphaFoldDB" id="A2BLR9"/>
<protein>
    <recommendedName>
        <fullName evidence="2">Tritrans,polycis-undecaprenyl-diphosphate synthase (geranylgeranyl-diphosphate specific)</fullName>
        <ecNumber evidence="2">2.5.1.89</ecNumber>
    </recommendedName>
    <alternativeName>
        <fullName evidence="2">Undecaprenyl diphosphate synthase</fullName>
        <shortName evidence="2">UDS</shortName>
    </alternativeName>
    <alternativeName>
        <fullName evidence="2">Undecaprenyl pyrophosphate synthase</fullName>
        <shortName evidence="2">UPP synthase</shortName>
    </alternativeName>
</protein>
<keyword evidence="1 2" id="KW-0808">Transferase</keyword>
<feature type="binding site" evidence="2">
    <location>
        <position position="212"/>
    </location>
    <ligand>
        <name>Mg(2+)</name>
        <dbReference type="ChEBI" id="CHEBI:18420"/>
    </ligand>
</feature>
<feature type="binding site" evidence="2">
    <location>
        <position position="193"/>
    </location>
    <ligand>
        <name>substrate</name>
    </ligand>
</feature>
<feature type="binding site" evidence="2">
    <location>
        <position position="28"/>
    </location>
    <ligand>
        <name>Mg(2+)</name>
        <dbReference type="ChEBI" id="CHEBI:18420"/>
    </ligand>
</feature>
<dbReference type="InterPro" id="IPR018520">
    <property type="entry name" value="UPP_synth-like_CS"/>
</dbReference>
<dbReference type="CDD" id="cd00475">
    <property type="entry name" value="Cis_IPPS"/>
    <property type="match status" value="1"/>
</dbReference>
<keyword evidence="4" id="KW-1185">Reference proteome</keyword>
<dbReference type="GO" id="GO:0000287">
    <property type="term" value="F:magnesium ion binding"/>
    <property type="evidence" value="ECO:0007669"/>
    <property type="project" value="UniProtKB-UniRule"/>
</dbReference>
<name>A2BLR9_HYPBU</name>
<dbReference type="SUPFAM" id="SSF64005">
    <property type="entry name" value="Undecaprenyl diphosphate synthase"/>
    <property type="match status" value="1"/>
</dbReference>
<dbReference type="Pfam" id="PF01255">
    <property type="entry name" value="Prenyltransf"/>
    <property type="match status" value="1"/>
</dbReference>
<feature type="binding site" evidence="2">
    <location>
        <position position="45"/>
    </location>
    <ligand>
        <name>substrate</name>
    </ligand>
</feature>
<feature type="binding site" evidence="2">
    <location>
        <position position="33"/>
    </location>
    <ligand>
        <name>substrate</name>
    </ligand>
</feature>
<comment type="function">
    <text evidence="2">Catalyzes the sequential condensation of isopentenyl diphosphate (IPP) with geranylgeranyl diphosphate (GGPP) to yield (2Z,6Z,10Z,14Z,18Z,22Z,26Z,30E,34E,38E)-undecaprenyl diphosphate (tritrans,heptacis-UPP). It is probably the precursor of glycosyl carrier lipids.</text>
</comment>
<evidence type="ECO:0000313" key="3">
    <source>
        <dbReference type="EMBL" id="ABM80930.1"/>
    </source>
</evidence>
<feature type="binding site" evidence="2">
    <location>
        <begin position="29"/>
        <end position="32"/>
    </location>
    <ligand>
        <name>substrate</name>
    </ligand>
</feature>
<comment type="cofactor">
    <cofactor evidence="2">
        <name>Mg(2+)</name>
        <dbReference type="ChEBI" id="CHEBI:18420"/>
    </cofactor>
    <text evidence="2">Binds 2 magnesium ions per subunit.</text>
</comment>
<evidence type="ECO:0000313" key="4">
    <source>
        <dbReference type="Proteomes" id="UP000002593"/>
    </source>
</evidence>
<dbReference type="Proteomes" id="UP000002593">
    <property type="component" value="Chromosome"/>
</dbReference>
<sequence>MLRSLAARFLRGKVSRGRLPRHIAIIPDGNRRWARKQGLPVYAGHAAGYRVARRTLDLLWELGVDYVTFYALSRENCLRRPLEEREHLYKLLLRAIDDLLTDPRVVNGSVRVYFVGDFTLLPGQLAERLEEVNAATATNGPNVLTIATCYGGRWEVLETLRSLATKGFVPNDEEELRKLMPLGLLPEPDLLIRTGGELRLSGFLLYHVAYTELYFTRRLWPEFDEFELLRALRSYQMRERRFGR</sequence>
<dbReference type="NCBIfam" id="TIGR00055">
    <property type="entry name" value="uppS"/>
    <property type="match status" value="1"/>
</dbReference>
<comment type="subunit">
    <text evidence="2">Homodimer.</text>
</comment>
<feature type="binding site" evidence="2">
    <location>
        <position position="80"/>
    </location>
    <ligand>
        <name>substrate</name>
    </ligand>
</feature>
<feature type="active site" description="Proton acceptor" evidence="2">
    <location>
        <position position="76"/>
    </location>
</feature>